<dbReference type="EMBL" id="FNFV01000011">
    <property type="protein sequence ID" value="SDL08708.1"/>
    <property type="molecule type" value="Genomic_DNA"/>
</dbReference>
<dbReference type="InterPro" id="IPR011663">
    <property type="entry name" value="UTRA"/>
</dbReference>
<dbReference type="InterPro" id="IPR028978">
    <property type="entry name" value="Chorismate_lyase_/UTRA_dom_sf"/>
</dbReference>
<dbReference type="InterPro" id="IPR036390">
    <property type="entry name" value="WH_DNA-bd_sf"/>
</dbReference>
<evidence type="ECO:0000313" key="6">
    <source>
        <dbReference type="Proteomes" id="UP000199328"/>
    </source>
</evidence>
<dbReference type="PRINTS" id="PR00035">
    <property type="entry name" value="HTHGNTR"/>
</dbReference>
<dbReference type="SMART" id="SM00866">
    <property type="entry name" value="UTRA"/>
    <property type="match status" value="1"/>
</dbReference>
<keyword evidence="3" id="KW-0804">Transcription</keyword>
<dbReference type="OrthoDB" id="7173258at2"/>
<dbReference type="GO" id="GO:0003700">
    <property type="term" value="F:DNA-binding transcription factor activity"/>
    <property type="evidence" value="ECO:0007669"/>
    <property type="project" value="InterPro"/>
</dbReference>
<sequence length="252" mass="27885">MSMPAFLAPEAWLRADGGPRYLQLRRRLERAISEGLLEPEAPLPPERELAALTGLSRVTVRKAMRSMADDGLIVQRQGSGSFVAPRPRRVEQSLSRLTSFTEDMARRGLRTTSEWLERGRFLPAPQEVLALALGPNDMVARIARVRMAGGEPMAIERAALPLDVLPDPEAVQDSLYELLERHGKRPVRAIQKLAAINLGEEDAALLGVEPGAAGLSIERTSYLASGRPVEFTRSIYRGDKYDFVAELRFSEV</sequence>
<organism evidence="5 6">
    <name type="scientific">Meinhardsimonia xiamenensis</name>
    <dbReference type="NCBI Taxonomy" id="990712"/>
    <lineage>
        <taxon>Bacteria</taxon>
        <taxon>Pseudomonadati</taxon>
        <taxon>Pseudomonadota</taxon>
        <taxon>Alphaproteobacteria</taxon>
        <taxon>Rhodobacterales</taxon>
        <taxon>Paracoccaceae</taxon>
        <taxon>Meinhardsimonia</taxon>
    </lineage>
</organism>
<dbReference type="SUPFAM" id="SSF64288">
    <property type="entry name" value="Chorismate lyase-like"/>
    <property type="match status" value="1"/>
</dbReference>
<dbReference type="Pfam" id="PF07702">
    <property type="entry name" value="UTRA"/>
    <property type="match status" value="1"/>
</dbReference>
<dbReference type="STRING" id="990712.SAMN05216257_1115"/>
<name>A0A1G9H6S5_9RHOB</name>
<dbReference type="Proteomes" id="UP000199328">
    <property type="component" value="Unassembled WGS sequence"/>
</dbReference>
<dbReference type="SUPFAM" id="SSF46785">
    <property type="entry name" value="Winged helix' DNA-binding domain"/>
    <property type="match status" value="1"/>
</dbReference>
<evidence type="ECO:0000256" key="1">
    <source>
        <dbReference type="ARBA" id="ARBA00023015"/>
    </source>
</evidence>
<keyword evidence="1" id="KW-0805">Transcription regulation</keyword>
<dbReference type="InterPro" id="IPR036388">
    <property type="entry name" value="WH-like_DNA-bd_sf"/>
</dbReference>
<dbReference type="Pfam" id="PF00392">
    <property type="entry name" value="GntR"/>
    <property type="match status" value="1"/>
</dbReference>
<dbReference type="PANTHER" id="PTHR44846">
    <property type="entry name" value="MANNOSYL-D-GLYCERATE TRANSPORT/METABOLISM SYSTEM REPRESSOR MNGR-RELATED"/>
    <property type="match status" value="1"/>
</dbReference>
<dbReference type="GO" id="GO:0045892">
    <property type="term" value="P:negative regulation of DNA-templated transcription"/>
    <property type="evidence" value="ECO:0007669"/>
    <property type="project" value="TreeGrafter"/>
</dbReference>
<evidence type="ECO:0000256" key="2">
    <source>
        <dbReference type="ARBA" id="ARBA00023125"/>
    </source>
</evidence>
<dbReference type="RefSeq" id="WP_092501298.1">
    <property type="nucleotide sequence ID" value="NZ_FNFV01000011.1"/>
</dbReference>
<proteinExistence type="predicted"/>
<protein>
    <submittedName>
        <fullName evidence="5">GntR family transcriptional regulator</fullName>
    </submittedName>
</protein>
<dbReference type="SMART" id="SM00345">
    <property type="entry name" value="HTH_GNTR"/>
    <property type="match status" value="1"/>
</dbReference>
<gene>
    <name evidence="5" type="ORF">SAMN05216257_1115</name>
</gene>
<keyword evidence="2" id="KW-0238">DNA-binding</keyword>
<evidence type="ECO:0000259" key="4">
    <source>
        <dbReference type="PROSITE" id="PS50949"/>
    </source>
</evidence>
<keyword evidence="6" id="KW-1185">Reference proteome</keyword>
<reference evidence="6" key="1">
    <citation type="submission" date="2016-10" db="EMBL/GenBank/DDBJ databases">
        <authorList>
            <person name="Varghese N."/>
            <person name="Submissions S."/>
        </authorList>
    </citation>
    <scope>NUCLEOTIDE SEQUENCE [LARGE SCALE GENOMIC DNA]</scope>
    <source>
        <strain evidence="6">CGMCC 1.10789</strain>
    </source>
</reference>
<dbReference type="AlphaFoldDB" id="A0A1G9H6S5"/>
<dbReference type="Gene3D" id="1.10.10.10">
    <property type="entry name" value="Winged helix-like DNA-binding domain superfamily/Winged helix DNA-binding domain"/>
    <property type="match status" value="1"/>
</dbReference>
<evidence type="ECO:0000256" key="3">
    <source>
        <dbReference type="ARBA" id="ARBA00023163"/>
    </source>
</evidence>
<dbReference type="GO" id="GO:0003677">
    <property type="term" value="F:DNA binding"/>
    <property type="evidence" value="ECO:0007669"/>
    <property type="project" value="UniProtKB-KW"/>
</dbReference>
<feature type="domain" description="HTH gntR-type" evidence="4">
    <location>
        <begin position="18"/>
        <end position="86"/>
    </location>
</feature>
<dbReference type="PANTHER" id="PTHR44846:SF1">
    <property type="entry name" value="MANNOSYL-D-GLYCERATE TRANSPORT_METABOLISM SYSTEM REPRESSOR MNGR-RELATED"/>
    <property type="match status" value="1"/>
</dbReference>
<dbReference type="PROSITE" id="PS50949">
    <property type="entry name" value="HTH_GNTR"/>
    <property type="match status" value="1"/>
</dbReference>
<dbReference type="Gene3D" id="3.40.1410.10">
    <property type="entry name" value="Chorismate lyase-like"/>
    <property type="match status" value="1"/>
</dbReference>
<dbReference type="CDD" id="cd07377">
    <property type="entry name" value="WHTH_GntR"/>
    <property type="match status" value="1"/>
</dbReference>
<evidence type="ECO:0000313" key="5">
    <source>
        <dbReference type="EMBL" id="SDL08708.1"/>
    </source>
</evidence>
<dbReference type="InterPro" id="IPR000524">
    <property type="entry name" value="Tscrpt_reg_HTH_GntR"/>
</dbReference>
<accession>A0A1G9H6S5</accession>
<dbReference type="InterPro" id="IPR050679">
    <property type="entry name" value="Bact_HTH_transcr_reg"/>
</dbReference>